<dbReference type="EMBL" id="LKAM01000007">
    <property type="protein sequence ID" value="KUM47335.1"/>
    <property type="molecule type" value="Genomic_DNA"/>
</dbReference>
<reference evidence="2" key="1">
    <citation type="journal article" date="2015" name="Genome Biol. Evol.">
        <title>Organellar Genomes of White Spruce (Picea glauca): Assembly and Annotation.</title>
        <authorList>
            <person name="Jackman S.D."/>
            <person name="Warren R.L."/>
            <person name="Gibb E.A."/>
            <person name="Vandervalk B.P."/>
            <person name="Mohamadi H."/>
            <person name="Chu J."/>
            <person name="Raymond A."/>
            <person name="Pleasance S."/>
            <person name="Coope R."/>
            <person name="Wildung M.R."/>
            <person name="Ritland C.E."/>
            <person name="Bousquet J."/>
            <person name="Jones S.J."/>
            <person name="Bohlmann J."/>
            <person name="Birol I."/>
        </authorList>
    </citation>
    <scope>NUCLEOTIDE SEQUENCE [LARGE SCALE GENOMIC DNA]</scope>
    <source>
        <tissue evidence="2">Flushing bud</tissue>
    </source>
</reference>
<comment type="caution">
    <text evidence="2">The sequence shown here is derived from an EMBL/GenBank/DDBJ whole genome shotgun (WGS) entry which is preliminary data.</text>
</comment>
<evidence type="ECO:0000313" key="2">
    <source>
        <dbReference type="EMBL" id="KUM47335.1"/>
    </source>
</evidence>
<feature type="region of interest" description="Disordered" evidence="1">
    <location>
        <begin position="1"/>
        <end position="39"/>
    </location>
</feature>
<name>A0A101LXW3_PICGL</name>
<organism evidence="2">
    <name type="scientific">Picea glauca</name>
    <name type="common">White spruce</name>
    <name type="synonym">Pinus glauca</name>
    <dbReference type="NCBI Taxonomy" id="3330"/>
    <lineage>
        <taxon>Eukaryota</taxon>
        <taxon>Viridiplantae</taxon>
        <taxon>Streptophyta</taxon>
        <taxon>Embryophyta</taxon>
        <taxon>Tracheophyta</taxon>
        <taxon>Spermatophyta</taxon>
        <taxon>Pinopsida</taxon>
        <taxon>Pinidae</taxon>
        <taxon>Conifers I</taxon>
        <taxon>Pinales</taxon>
        <taxon>Pinaceae</taxon>
        <taxon>Picea</taxon>
    </lineage>
</organism>
<gene>
    <name evidence="2" type="ORF">ABT39_MTgene5520</name>
</gene>
<proteinExistence type="predicted"/>
<sequence length="75" mass="8781">MKKDYQLDPSIMDPLSNEERRAPSLLTKKDYQMDSRHDPGMHHRTCRALLILILILEMRQLGQKQYLLVGLRCTG</sequence>
<dbReference type="AlphaFoldDB" id="A0A101LXW3"/>
<evidence type="ECO:0000256" key="1">
    <source>
        <dbReference type="SAM" id="MobiDB-lite"/>
    </source>
</evidence>
<feature type="compositionally biased region" description="Basic and acidic residues" evidence="1">
    <location>
        <begin position="17"/>
        <end position="39"/>
    </location>
</feature>
<keyword evidence="2" id="KW-0496">Mitochondrion</keyword>
<geneLocation type="mitochondrion" evidence="2"/>
<accession>A0A101LXW3</accession>
<protein>
    <submittedName>
        <fullName evidence="2">Uncharacterized protein</fullName>
    </submittedName>
</protein>